<accession>A0ABT5XLN4</accession>
<evidence type="ECO:0000259" key="11">
    <source>
        <dbReference type="PROSITE" id="PS50975"/>
    </source>
</evidence>
<keyword evidence="8" id="KW-0648">Protein biosynthesis</keyword>
<evidence type="ECO:0000256" key="6">
    <source>
        <dbReference type="ARBA" id="ARBA00022840"/>
    </source>
</evidence>
<dbReference type="NCBIfam" id="TIGR00768">
    <property type="entry name" value="rimK_fam"/>
    <property type="match status" value="1"/>
</dbReference>
<evidence type="ECO:0000256" key="8">
    <source>
        <dbReference type="ARBA" id="ARBA00022917"/>
    </source>
</evidence>
<evidence type="ECO:0000313" key="12">
    <source>
        <dbReference type="EMBL" id="MDF0706800.1"/>
    </source>
</evidence>
<comment type="cofactor">
    <cofactor evidence="2">
        <name>Mg(2+)</name>
        <dbReference type="ChEBI" id="CHEBI:18420"/>
    </cofactor>
</comment>
<dbReference type="Gene3D" id="3.30.470.20">
    <property type="entry name" value="ATP-grasp fold, B domain"/>
    <property type="match status" value="1"/>
</dbReference>
<name>A0ABT5XLN4_9FLAO</name>
<keyword evidence="13" id="KW-1185">Reference proteome</keyword>
<comment type="cofactor">
    <cofactor evidence="1">
        <name>Mn(2+)</name>
        <dbReference type="ChEBI" id="CHEBI:29035"/>
    </cofactor>
</comment>
<protein>
    <submittedName>
        <fullName evidence="12">RimK family alpha-L-glutamate ligase</fullName>
    </submittedName>
</protein>
<dbReference type="Proteomes" id="UP001217083">
    <property type="component" value="Unassembled WGS sequence"/>
</dbReference>
<evidence type="ECO:0000256" key="3">
    <source>
        <dbReference type="ARBA" id="ARBA00022598"/>
    </source>
</evidence>
<sequence length="322" mass="35327">MGFRASGSYFGNFADIRIEFETITRNMDVAILSVSLNVYSTSRIAEEFEKAGHYVEHIDHTKCSVQLGGERPQIFFGAENITDEFDAIVPRIGTTVTRHGAAIVKQFEMNDIFSTAKSLGIIRARNKVSTLQMMSKKGIPIPKTVFSINPNNVEHQIELLGGAPVIIKLQEGTQGKGVILAESKKSAKSVIDTLYNMNTSILLQEFIEEANGEDLRIVVVGNKIVASMKRTSELDDFRSNVHRGAETQQVQLTPREKFIALNATKYLGLGVAGVDLIRSKNGPLLIEVNASPGLKGIEAATGVNVAKSIVQLVERNGRRNRK</sequence>
<keyword evidence="5 10" id="KW-0547">Nucleotide-binding</keyword>
<evidence type="ECO:0000256" key="4">
    <source>
        <dbReference type="ARBA" id="ARBA00022723"/>
    </source>
</evidence>
<dbReference type="InterPro" id="IPR013651">
    <property type="entry name" value="ATP-grasp_RimK-type"/>
</dbReference>
<comment type="caution">
    <text evidence="12">The sequence shown here is derived from an EMBL/GenBank/DDBJ whole genome shotgun (WGS) entry which is preliminary data.</text>
</comment>
<gene>
    <name evidence="12" type="ORF">PY091_06200</name>
</gene>
<dbReference type="Gene3D" id="3.30.1490.20">
    <property type="entry name" value="ATP-grasp fold, A domain"/>
    <property type="match status" value="1"/>
</dbReference>
<dbReference type="Pfam" id="PF08443">
    <property type="entry name" value="RimK"/>
    <property type="match status" value="1"/>
</dbReference>
<dbReference type="InterPro" id="IPR013815">
    <property type="entry name" value="ATP_grasp_subdomain_1"/>
</dbReference>
<dbReference type="PANTHER" id="PTHR21621">
    <property type="entry name" value="RIBOSOMAL PROTEIN S6 MODIFICATION PROTEIN"/>
    <property type="match status" value="1"/>
</dbReference>
<keyword evidence="7" id="KW-0460">Magnesium</keyword>
<dbReference type="InterPro" id="IPR041107">
    <property type="entry name" value="Rimk_N"/>
</dbReference>
<evidence type="ECO:0000256" key="7">
    <source>
        <dbReference type="ARBA" id="ARBA00022842"/>
    </source>
</evidence>
<keyword evidence="4" id="KW-0479">Metal-binding</keyword>
<evidence type="ECO:0000256" key="5">
    <source>
        <dbReference type="ARBA" id="ARBA00022741"/>
    </source>
</evidence>
<dbReference type="InterPro" id="IPR011761">
    <property type="entry name" value="ATP-grasp"/>
</dbReference>
<dbReference type="InterPro" id="IPR004666">
    <property type="entry name" value="Rp_bS6_RimK/Lys_biosynth_LsyX"/>
</dbReference>
<evidence type="ECO:0000256" key="9">
    <source>
        <dbReference type="ARBA" id="ARBA00023211"/>
    </source>
</evidence>
<evidence type="ECO:0000256" key="1">
    <source>
        <dbReference type="ARBA" id="ARBA00001936"/>
    </source>
</evidence>
<dbReference type="SUPFAM" id="SSF56059">
    <property type="entry name" value="Glutathione synthetase ATP-binding domain-like"/>
    <property type="match status" value="1"/>
</dbReference>
<organism evidence="12 13">
    <name type="scientific">Flagellimonas okinawensis</name>
    <dbReference type="NCBI Taxonomy" id="3031324"/>
    <lineage>
        <taxon>Bacteria</taxon>
        <taxon>Pseudomonadati</taxon>
        <taxon>Bacteroidota</taxon>
        <taxon>Flavobacteriia</taxon>
        <taxon>Flavobacteriales</taxon>
        <taxon>Flavobacteriaceae</taxon>
        <taxon>Flagellimonas</taxon>
    </lineage>
</organism>
<dbReference type="PROSITE" id="PS50975">
    <property type="entry name" value="ATP_GRASP"/>
    <property type="match status" value="1"/>
</dbReference>
<keyword evidence="3 12" id="KW-0436">Ligase</keyword>
<evidence type="ECO:0000256" key="2">
    <source>
        <dbReference type="ARBA" id="ARBA00001946"/>
    </source>
</evidence>
<dbReference type="Pfam" id="PF18030">
    <property type="entry name" value="Rimk_N"/>
    <property type="match status" value="1"/>
</dbReference>
<dbReference type="EMBL" id="JARFVA010000002">
    <property type="protein sequence ID" value="MDF0706800.1"/>
    <property type="molecule type" value="Genomic_DNA"/>
</dbReference>
<evidence type="ECO:0000313" key="13">
    <source>
        <dbReference type="Proteomes" id="UP001217083"/>
    </source>
</evidence>
<keyword evidence="6 10" id="KW-0067">ATP-binding</keyword>
<reference evidence="12 13" key="1">
    <citation type="submission" date="2023-03" db="EMBL/GenBank/DDBJ databases">
        <title>Muricauda XX sp. nov. and Muricauda XXX sp. nov., two novel species isolated from Okinawa Trough.</title>
        <authorList>
            <person name="Cao W."/>
            <person name="Deng X."/>
        </authorList>
    </citation>
    <scope>NUCLEOTIDE SEQUENCE [LARGE SCALE GENOMIC DNA]</scope>
    <source>
        <strain evidence="12 13">81s02</strain>
    </source>
</reference>
<dbReference type="Gene3D" id="3.40.50.20">
    <property type="match status" value="1"/>
</dbReference>
<dbReference type="RefSeq" id="WP_275648839.1">
    <property type="nucleotide sequence ID" value="NZ_JARFVA010000002.1"/>
</dbReference>
<evidence type="ECO:0000256" key="10">
    <source>
        <dbReference type="PROSITE-ProRule" id="PRU00409"/>
    </source>
</evidence>
<dbReference type="PANTHER" id="PTHR21621:SF7">
    <property type="entry name" value="RIBOSOMAL PROTEIN BS6--L-GLUTAMATE LIGASE"/>
    <property type="match status" value="1"/>
</dbReference>
<keyword evidence="9" id="KW-0464">Manganese</keyword>
<dbReference type="GO" id="GO:0016874">
    <property type="term" value="F:ligase activity"/>
    <property type="evidence" value="ECO:0007669"/>
    <property type="project" value="UniProtKB-KW"/>
</dbReference>
<feature type="domain" description="ATP-grasp" evidence="11">
    <location>
        <begin position="131"/>
        <end position="314"/>
    </location>
</feature>
<proteinExistence type="predicted"/>